<comment type="caution">
    <text evidence="2">The sequence shown here is derived from an EMBL/GenBank/DDBJ whole genome shotgun (WGS) entry which is preliminary data.</text>
</comment>
<evidence type="ECO:0000313" key="3">
    <source>
        <dbReference type="Proteomes" id="UP001321473"/>
    </source>
</evidence>
<dbReference type="Proteomes" id="UP001321473">
    <property type="component" value="Unassembled WGS sequence"/>
</dbReference>
<keyword evidence="3" id="KW-1185">Reference proteome</keyword>
<evidence type="ECO:0000256" key="1">
    <source>
        <dbReference type="SAM" id="MobiDB-lite"/>
    </source>
</evidence>
<accession>A0AAQ4ETB3</accession>
<reference evidence="2 3" key="1">
    <citation type="journal article" date="2023" name="Arcadia Sci">
        <title>De novo assembly of a long-read Amblyomma americanum tick genome.</title>
        <authorList>
            <person name="Chou S."/>
            <person name="Poskanzer K.E."/>
            <person name="Rollins M."/>
            <person name="Thuy-Boun P.S."/>
        </authorList>
    </citation>
    <scope>NUCLEOTIDE SEQUENCE [LARGE SCALE GENOMIC DNA]</scope>
    <source>
        <strain evidence="2">F_SG_1</strain>
        <tissue evidence="2">Salivary glands</tissue>
    </source>
</reference>
<protein>
    <recommendedName>
        <fullName evidence="4">Immunoglobulin G binding protein A</fullName>
    </recommendedName>
</protein>
<evidence type="ECO:0000313" key="2">
    <source>
        <dbReference type="EMBL" id="KAK8777996.1"/>
    </source>
</evidence>
<dbReference type="EMBL" id="JARKHS020011220">
    <property type="protein sequence ID" value="KAK8777996.1"/>
    <property type="molecule type" value="Genomic_DNA"/>
</dbReference>
<evidence type="ECO:0008006" key="4">
    <source>
        <dbReference type="Google" id="ProtNLM"/>
    </source>
</evidence>
<feature type="region of interest" description="Disordered" evidence="1">
    <location>
        <begin position="59"/>
        <end position="105"/>
    </location>
</feature>
<gene>
    <name evidence="2" type="ORF">V5799_020661</name>
</gene>
<sequence>MQQLERVQAGAKMTALVIQGTKLQVPSSLKVTIQRTVKQHPELARILIVILKKFKPPKLPPGKPAKLNPKPKPGKPGIRRPIPPKIRPEKTPKPKGPPKKHVNIPSGGATLNVTLPIVKPAFPVYEVTQQLFLAPDLEGMSDRVRFWLELLINQPNYFPVIYGMLTELGVKFPDVRGPIESVVLGNGKNVKLPHTLTMKYSVTINGKSFTLPKDSNKLAIYITKHPEKVAVIVNYLGHLGATFSVDKKGMISSFRLFNVTYKLPKPVGTQLPLRGRTYVLPRDMKLVIDALKDKPQDFLKIQVLIDAFGAKLKKGPGNSIQAMYNNKTTGTIKMPKNVRIKIKDKSFDIPADLKTILRQRQDVPIGELLAALQRAKILVKVDEATAVVRAIVIDKVEVPFPLTIDLRFKLENNVYNIPRDLKKLIAYLEAKGMPSKVLHILYTRYGVIPVRNAAGIVIALSFNGVEYKVKAEKPTTVAFLGQKFLLPKESQKMVDFVNSKGRPAIKPFLKALQVAGYMFIPESNGLLSSIQKGAQIISLGMKIRISVVFQEVNYRMPFDLPRLVKKIKGLSAAQKQKIMKQLDEFGVTVTKKGKKLVIVFNSVKYEVDD</sequence>
<proteinExistence type="predicted"/>
<name>A0AAQ4ETB3_AMBAM</name>
<organism evidence="2 3">
    <name type="scientific">Amblyomma americanum</name>
    <name type="common">Lone star tick</name>
    <dbReference type="NCBI Taxonomy" id="6943"/>
    <lineage>
        <taxon>Eukaryota</taxon>
        <taxon>Metazoa</taxon>
        <taxon>Ecdysozoa</taxon>
        <taxon>Arthropoda</taxon>
        <taxon>Chelicerata</taxon>
        <taxon>Arachnida</taxon>
        <taxon>Acari</taxon>
        <taxon>Parasitiformes</taxon>
        <taxon>Ixodida</taxon>
        <taxon>Ixodoidea</taxon>
        <taxon>Ixodidae</taxon>
        <taxon>Amblyomminae</taxon>
        <taxon>Amblyomma</taxon>
    </lineage>
</organism>
<dbReference type="AlphaFoldDB" id="A0AAQ4ETB3"/>